<dbReference type="AlphaFoldDB" id="A0A5E4MFJ0"/>
<gene>
    <name evidence="1" type="ORF">CINCED_3A011631</name>
</gene>
<evidence type="ECO:0000313" key="1">
    <source>
        <dbReference type="EMBL" id="VVC28066.1"/>
    </source>
</evidence>
<sequence>MENEWKATFAAKVPRVHKSSFCEECRCVKYAITTGKLLSVSNATQVVLRDVGFSLSGNLSCEVTTDGPSFKTSLVSKRIVVVELPKEKPTIITDKDKYEPGDTLNANCTSAASKPASGLTFFLNNMP</sequence>
<keyword evidence="2" id="KW-1185">Reference proteome</keyword>
<dbReference type="PANTHER" id="PTHR21261">
    <property type="entry name" value="BEAT PROTEIN"/>
    <property type="match status" value="1"/>
</dbReference>
<reference evidence="1 2" key="1">
    <citation type="submission" date="2019-08" db="EMBL/GenBank/DDBJ databases">
        <authorList>
            <person name="Alioto T."/>
            <person name="Alioto T."/>
            <person name="Gomez Garrido J."/>
        </authorList>
    </citation>
    <scope>NUCLEOTIDE SEQUENCE [LARGE SCALE GENOMIC DNA]</scope>
</reference>
<dbReference type="EMBL" id="CABPRJ010000477">
    <property type="protein sequence ID" value="VVC28066.1"/>
    <property type="molecule type" value="Genomic_DNA"/>
</dbReference>
<evidence type="ECO:0000313" key="2">
    <source>
        <dbReference type="Proteomes" id="UP000325440"/>
    </source>
</evidence>
<dbReference type="Proteomes" id="UP000325440">
    <property type="component" value="Unassembled WGS sequence"/>
</dbReference>
<name>A0A5E4MFJ0_9HEMI</name>
<accession>A0A5E4MFJ0</accession>
<organism evidence="1 2">
    <name type="scientific">Cinara cedri</name>
    <dbReference type="NCBI Taxonomy" id="506608"/>
    <lineage>
        <taxon>Eukaryota</taxon>
        <taxon>Metazoa</taxon>
        <taxon>Ecdysozoa</taxon>
        <taxon>Arthropoda</taxon>
        <taxon>Hexapoda</taxon>
        <taxon>Insecta</taxon>
        <taxon>Pterygota</taxon>
        <taxon>Neoptera</taxon>
        <taxon>Paraneoptera</taxon>
        <taxon>Hemiptera</taxon>
        <taxon>Sternorrhyncha</taxon>
        <taxon>Aphidomorpha</taxon>
        <taxon>Aphidoidea</taxon>
        <taxon>Aphididae</taxon>
        <taxon>Lachninae</taxon>
        <taxon>Cinara</taxon>
    </lineage>
</organism>
<proteinExistence type="predicted"/>
<protein>
    <submittedName>
        <fullName evidence="1">Immunoglobulin-like fold</fullName>
    </submittedName>
</protein>
<dbReference type="PANTHER" id="PTHR21261:SF6">
    <property type="entry name" value="BEATEN PATH IIA-RELATED"/>
    <property type="match status" value="1"/>
</dbReference>
<dbReference type="OrthoDB" id="196393at2759"/>
<feature type="non-terminal residue" evidence="1">
    <location>
        <position position="127"/>
    </location>
</feature>